<feature type="domain" description="Metallo-beta-lactamase" evidence="1">
    <location>
        <begin position="33"/>
        <end position="212"/>
    </location>
</feature>
<dbReference type="RefSeq" id="WP_073334168.1">
    <property type="nucleotide sequence ID" value="NZ_FQYO01000008.1"/>
</dbReference>
<name>A0A1M6HXY6_9RHOB</name>
<dbReference type="InterPro" id="IPR041516">
    <property type="entry name" value="LACTB2_WH"/>
</dbReference>
<dbReference type="InterPro" id="IPR036388">
    <property type="entry name" value="WH-like_DNA-bd_sf"/>
</dbReference>
<dbReference type="Proteomes" id="UP000184292">
    <property type="component" value="Unassembled WGS sequence"/>
</dbReference>
<evidence type="ECO:0000313" key="3">
    <source>
        <dbReference type="Proteomes" id="UP000184292"/>
    </source>
</evidence>
<protein>
    <submittedName>
        <fullName evidence="2">Hydroxyacylglutathione hydrolase</fullName>
    </submittedName>
</protein>
<dbReference type="GO" id="GO:0016787">
    <property type="term" value="F:hydrolase activity"/>
    <property type="evidence" value="ECO:0007669"/>
    <property type="project" value="UniProtKB-KW"/>
</dbReference>
<evidence type="ECO:0000259" key="1">
    <source>
        <dbReference type="SMART" id="SM00849"/>
    </source>
</evidence>
<dbReference type="EMBL" id="FQYO01000008">
    <property type="protein sequence ID" value="SHJ26974.1"/>
    <property type="molecule type" value="Genomic_DNA"/>
</dbReference>
<gene>
    <name evidence="2" type="ORF">SAMN05444417_3405</name>
</gene>
<keyword evidence="2" id="KW-0378">Hydrolase</keyword>
<keyword evidence="3" id="KW-1185">Reference proteome</keyword>
<dbReference type="SMART" id="SM00849">
    <property type="entry name" value="Lactamase_B"/>
    <property type="match status" value="1"/>
</dbReference>
<dbReference type="Gene3D" id="3.60.15.10">
    <property type="entry name" value="Ribonuclease Z/Hydroxyacylglutathione hydrolase-like"/>
    <property type="match status" value="1"/>
</dbReference>
<dbReference type="Pfam" id="PF17778">
    <property type="entry name" value="WHD_BLACT"/>
    <property type="match status" value="1"/>
</dbReference>
<dbReference type="STRING" id="1447782.SAMN05444417_3405"/>
<reference evidence="2 3" key="1">
    <citation type="submission" date="2016-11" db="EMBL/GenBank/DDBJ databases">
        <authorList>
            <person name="Jaros S."/>
            <person name="Januszkiewicz K."/>
            <person name="Wedrychowicz H."/>
        </authorList>
    </citation>
    <scope>NUCLEOTIDE SEQUENCE [LARGE SCALE GENOMIC DNA]</scope>
    <source>
        <strain evidence="2 3">DSM 100565</strain>
    </source>
</reference>
<dbReference type="SUPFAM" id="SSF56281">
    <property type="entry name" value="Metallo-hydrolase/oxidoreductase"/>
    <property type="match status" value="1"/>
</dbReference>
<dbReference type="CDD" id="cd16278">
    <property type="entry name" value="metallo-hydrolase-like_MBL-fold"/>
    <property type="match status" value="1"/>
</dbReference>
<dbReference type="InterPro" id="IPR050662">
    <property type="entry name" value="Sec-metab_biosynth-thioest"/>
</dbReference>
<sequence length="299" mass="30377">MPGDPAAPGRAEEVAPGILRLLAPNPSPLTGPGTNTWLVGDGDLAVIDPGPADPRHLEAILAAARGRRVRAVLVTHAHRDHSALARPLAERTGAPVLAFGDARAGRSHAMAALAATGGLGGGEGVDRDFAPDECLADGTTVSGADWALRALHTPGHMGNHLCFLSGRAAFTGDLVMGWASTLISPPDGDLGAFLASCARLAATGARLFLPGHGAPVEDGPARIADLIAHRRAREAQIRAALAEAPGTAAALAARIYADTPPALLPAATRNVLAHLLALHEAGAARPAGPLAIDVLWRAT</sequence>
<proteinExistence type="predicted"/>
<dbReference type="PANTHER" id="PTHR23131:SF0">
    <property type="entry name" value="ENDORIBONUCLEASE LACTB2"/>
    <property type="match status" value="1"/>
</dbReference>
<accession>A0A1M6HXY6</accession>
<organism evidence="2 3">
    <name type="scientific">Wenxinia saemankumensis</name>
    <dbReference type="NCBI Taxonomy" id="1447782"/>
    <lineage>
        <taxon>Bacteria</taxon>
        <taxon>Pseudomonadati</taxon>
        <taxon>Pseudomonadota</taxon>
        <taxon>Alphaproteobacteria</taxon>
        <taxon>Rhodobacterales</taxon>
        <taxon>Roseobacteraceae</taxon>
        <taxon>Wenxinia</taxon>
    </lineage>
</organism>
<dbReference type="PANTHER" id="PTHR23131">
    <property type="entry name" value="ENDORIBONUCLEASE LACTB2"/>
    <property type="match status" value="1"/>
</dbReference>
<dbReference type="InterPro" id="IPR036866">
    <property type="entry name" value="RibonucZ/Hydroxyglut_hydro"/>
</dbReference>
<evidence type="ECO:0000313" key="2">
    <source>
        <dbReference type="EMBL" id="SHJ26974.1"/>
    </source>
</evidence>
<dbReference type="Gene3D" id="1.10.10.10">
    <property type="entry name" value="Winged helix-like DNA-binding domain superfamily/Winged helix DNA-binding domain"/>
    <property type="match status" value="1"/>
</dbReference>
<dbReference type="AlphaFoldDB" id="A0A1M6HXY6"/>
<dbReference type="OrthoDB" id="9788263at2"/>
<dbReference type="Pfam" id="PF00753">
    <property type="entry name" value="Lactamase_B"/>
    <property type="match status" value="1"/>
</dbReference>
<dbReference type="InterPro" id="IPR001279">
    <property type="entry name" value="Metallo-B-lactamas"/>
</dbReference>